<dbReference type="GO" id="GO:0016020">
    <property type="term" value="C:membrane"/>
    <property type="evidence" value="ECO:0007669"/>
    <property type="project" value="UniProtKB-SubCell"/>
</dbReference>
<dbReference type="GO" id="GO:0015293">
    <property type="term" value="F:symporter activity"/>
    <property type="evidence" value="ECO:0007669"/>
    <property type="project" value="UniProtKB-KW"/>
</dbReference>
<feature type="transmembrane region" description="Helical" evidence="7">
    <location>
        <begin position="305"/>
        <end position="336"/>
    </location>
</feature>
<feature type="transmembrane region" description="Helical" evidence="7">
    <location>
        <begin position="348"/>
        <end position="372"/>
    </location>
</feature>
<comment type="subcellular location">
    <subcellularLocation>
        <location evidence="1">Membrane</location>
        <topology evidence="1">Multi-pass membrane protein</topology>
    </subcellularLocation>
</comment>
<feature type="transmembrane region" description="Helical" evidence="7">
    <location>
        <begin position="267"/>
        <end position="285"/>
    </location>
</feature>
<dbReference type="HOGENOM" id="CLU_006855_3_0_6"/>
<keyword evidence="4 7" id="KW-1133">Transmembrane helix</keyword>
<sequence length="457" mass="50705">MSSDREQFKTRLGFLLIAAGCAIGLGNVWRFPYITGMYGGALFVIIYLAFLLCVGMPLLTIELAIGRASRRSIARAYEVLEKPKSKWHLNKFWQIPGSYILMSFYGVITGWLFYYMIRFFVGGFEAGIQQEQAAVEFSELLAHPLTMFVCMTTVVVASFAIVALGVVRGVERITKPMMLLLFALLIFMALRSFTLPGFSEGISYYLMPNADNISKYGIMEVLWAAMGQSFFTLSVGQGSILIFGSYMDKQHTLVTEATCICGLDTTVALLSGFIIFPACFSYGIAPDAGPNLLFVTLTTVFSNMSLGWFWGGLFFLFMLFAAVSTLIAVFESIIAISMDLFAVSRVKAVIINFLIITVMAIPCVLGFNYLSFVHPLGFGTILDFQDFLISNNVLPIGSLIFVLFITAKNGWGFDNYLKECNIGNGIKLSRGLIWYFRFIMPIIIAVLLVAGYVNIFA</sequence>
<evidence type="ECO:0000313" key="8">
    <source>
        <dbReference type="EMBL" id="EFY06859.1"/>
    </source>
</evidence>
<keyword evidence="9" id="KW-1185">Reference proteome</keyword>
<feature type="transmembrane region" description="Helical" evidence="7">
    <location>
        <begin position="432"/>
        <end position="455"/>
    </location>
</feature>
<feature type="transmembrane region" description="Helical" evidence="7">
    <location>
        <begin position="221"/>
        <end position="246"/>
    </location>
</feature>
<dbReference type="Proteomes" id="UP000018458">
    <property type="component" value="Unassembled WGS sequence"/>
</dbReference>
<keyword evidence="5 7" id="KW-0472">Membrane</keyword>
<feature type="transmembrane region" description="Helical" evidence="7">
    <location>
        <begin position="145"/>
        <end position="167"/>
    </location>
</feature>
<dbReference type="InterPro" id="IPR047218">
    <property type="entry name" value="YocR/YhdH-like"/>
</dbReference>
<dbReference type="PANTHER" id="PTHR42948">
    <property type="entry name" value="TRANSPORTER"/>
    <property type="match status" value="1"/>
</dbReference>
<comment type="similarity">
    <text evidence="6">Belongs to the sodium:neurotransmitter symporter (SNF) (TC 2.A.22) family.</text>
</comment>
<comment type="caution">
    <text evidence="8">The sequence shown here is derived from an EMBL/GenBank/DDBJ whole genome shotgun (WGS) entry which is preliminary data.</text>
</comment>
<accession>E8LKU5</accession>
<evidence type="ECO:0000256" key="3">
    <source>
        <dbReference type="ARBA" id="ARBA00022692"/>
    </source>
</evidence>
<feature type="transmembrane region" description="Helical" evidence="7">
    <location>
        <begin position="179"/>
        <end position="198"/>
    </location>
</feature>
<dbReference type="AlphaFoldDB" id="E8LKU5"/>
<dbReference type="PRINTS" id="PR00176">
    <property type="entry name" value="NANEUSMPORT"/>
</dbReference>
<dbReference type="PANTHER" id="PTHR42948:SF1">
    <property type="entry name" value="TRANSPORTER"/>
    <property type="match status" value="1"/>
</dbReference>
<dbReference type="InterPro" id="IPR037272">
    <property type="entry name" value="SNS_sf"/>
</dbReference>
<evidence type="ECO:0000313" key="9">
    <source>
        <dbReference type="Proteomes" id="UP000018458"/>
    </source>
</evidence>
<evidence type="ECO:0000256" key="5">
    <source>
        <dbReference type="ARBA" id="ARBA00023136"/>
    </source>
</evidence>
<evidence type="ECO:0000256" key="4">
    <source>
        <dbReference type="ARBA" id="ARBA00022989"/>
    </source>
</evidence>
<feature type="transmembrane region" description="Helical" evidence="7">
    <location>
        <begin position="392"/>
        <end position="411"/>
    </location>
</feature>
<evidence type="ECO:0000256" key="6">
    <source>
        <dbReference type="RuleBase" id="RU003732"/>
    </source>
</evidence>
<keyword evidence="3 6" id="KW-0812">Transmembrane</keyword>
<feature type="transmembrane region" description="Helical" evidence="7">
    <location>
        <begin position="41"/>
        <end position="65"/>
    </location>
</feature>
<feature type="transmembrane region" description="Helical" evidence="7">
    <location>
        <begin position="12"/>
        <end position="29"/>
    </location>
</feature>
<dbReference type="STRING" id="762983.HMPREF9444_01345"/>
<organism evidence="8 9">
    <name type="scientific">Succinatimonas hippei (strain DSM 22608 / JCM 16073 / KCTC 15190 / YIT 12066)</name>
    <dbReference type="NCBI Taxonomy" id="762983"/>
    <lineage>
        <taxon>Bacteria</taxon>
        <taxon>Pseudomonadati</taxon>
        <taxon>Pseudomonadota</taxon>
        <taxon>Gammaproteobacteria</taxon>
        <taxon>Aeromonadales</taxon>
        <taxon>Succinivibrionaceae</taxon>
        <taxon>Succinatimonas</taxon>
    </lineage>
</organism>
<reference evidence="8 9" key="1">
    <citation type="submission" date="2011-01" db="EMBL/GenBank/DDBJ databases">
        <authorList>
            <person name="Weinstock G."/>
            <person name="Sodergren E."/>
            <person name="Clifton S."/>
            <person name="Fulton L."/>
            <person name="Fulton B."/>
            <person name="Courtney L."/>
            <person name="Fronick C."/>
            <person name="Harrison M."/>
            <person name="Strong C."/>
            <person name="Farmer C."/>
            <person name="Delahaunty K."/>
            <person name="Markovic C."/>
            <person name="Hall O."/>
            <person name="Minx P."/>
            <person name="Tomlinson C."/>
            <person name="Mitreva M."/>
            <person name="Hou S."/>
            <person name="Chen J."/>
            <person name="Wollam A."/>
            <person name="Pepin K.H."/>
            <person name="Johnson M."/>
            <person name="Bhonagiri V."/>
            <person name="Zhang X."/>
            <person name="Suruliraj S."/>
            <person name="Warren W."/>
            <person name="Chinwalla A."/>
            <person name="Mardis E.R."/>
            <person name="Wilson R.K."/>
        </authorList>
    </citation>
    <scope>NUCLEOTIDE SEQUENCE [LARGE SCALE GENOMIC DNA]</scope>
    <source>
        <strain evidence="9">DSM 22608 / JCM 16073 / KCTC 15190 / YIT 12066</strain>
    </source>
</reference>
<dbReference type="PROSITE" id="PS00610">
    <property type="entry name" value="NA_NEUROTRAN_SYMP_1"/>
    <property type="match status" value="1"/>
</dbReference>
<dbReference type="InterPro" id="IPR000175">
    <property type="entry name" value="Na/ntran_symport"/>
</dbReference>
<dbReference type="OrthoDB" id="9762833at2"/>
<protein>
    <recommendedName>
        <fullName evidence="6">Transporter</fullName>
    </recommendedName>
</protein>
<dbReference type="SUPFAM" id="SSF161070">
    <property type="entry name" value="SNF-like"/>
    <property type="match status" value="1"/>
</dbReference>
<name>E8LKU5_SUCHY</name>
<evidence type="ECO:0000256" key="2">
    <source>
        <dbReference type="ARBA" id="ARBA00022448"/>
    </source>
</evidence>
<evidence type="ECO:0000256" key="7">
    <source>
        <dbReference type="SAM" id="Phobius"/>
    </source>
</evidence>
<gene>
    <name evidence="8" type="ORF">HMPREF9444_01345</name>
</gene>
<keyword evidence="2 6" id="KW-0813">Transport</keyword>
<dbReference type="eggNOG" id="COG0733">
    <property type="taxonomic scope" value="Bacteria"/>
</dbReference>
<dbReference type="PROSITE" id="PS50267">
    <property type="entry name" value="NA_NEUROTRAN_SYMP_3"/>
    <property type="match status" value="1"/>
</dbReference>
<dbReference type="RefSeq" id="WP_009143533.1">
    <property type="nucleotide sequence ID" value="NZ_GL831009.1"/>
</dbReference>
<evidence type="ECO:0000256" key="1">
    <source>
        <dbReference type="ARBA" id="ARBA00004141"/>
    </source>
</evidence>
<keyword evidence="6" id="KW-0769">Symport</keyword>
<dbReference type="EMBL" id="AEVO01000075">
    <property type="protein sequence ID" value="EFY06859.1"/>
    <property type="molecule type" value="Genomic_DNA"/>
</dbReference>
<dbReference type="NCBIfam" id="NF037979">
    <property type="entry name" value="Na_transp"/>
    <property type="match status" value="1"/>
</dbReference>
<feature type="transmembrane region" description="Helical" evidence="7">
    <location>
        <begin position="92"/>
        <end position="117"/>
    </location>
</feature>
<proteinExistence type="inferred from homology"/>
<dbReference type="Pfam" id="PF00209">
    <property type="entry name" value="SNF"/>
    <property type="match status" value="2"/>
</dbReference>
<dbReference type="CDD" id="cd10336">
    <property type="entry name" value="SLC6sbd_Tyt1-Like"/>
    <property type="match status" value="1"/>
</dbReference>